<protein>
    <submittedName>
        <fullName evidence="1">Uncharacterized protein</fullName>
    </submittedName>
</protein>
<gene>
    <name evidence="1" type="ORF">AC482_04255</name>
</gene>
<proteinExistence type="predicted"/>
<reference evidence="1 2" key="1">
    <citation type="submission" date="2015-06" db="EMBL/GenBank/DDBJ databases">
        <title>New insights into the roles of widespread benthic archaea in carbon and nitrogen cycling.</title>
        <authorList>
            <person name="Lazar C.S."/>
            <person name="Baker B.J."/>
            <person name="Seitz K.W."/>
            <person name="Hyde A.S."/>
            <person name="Dick G.J."/>
            <person name="Hinrichs K.-U."/>
            <person name="Teske A.P."/>
        </authorList>
    </citation>
    <scope>NUCLEOTIDE SEQUENCE [LARGE SCALE GENOMIC DNA]</scope>
    <source>
        <strain evidence="1">DG-45</strain>
    </source>
</reference>
<dbReference type="AlphaFoldDB" id="A0A0M0BP26"/>
<dbReference type="EMBL" id="LFWZ01000035">
    <property type="protein sequence ID" value="KON30308.1"/>
    <property type="molecule type" value="Genomic_DNA"/>
</dbReference>
<name>A0A0M0BP26_9ARCH</name>
<evidence type="ECO:0000313" key="2">
    <source>
        <dbReference type="Proteomes" id="UP000037210"/>
    </source>
</evidence>
<accession>A0A0M0BP26</accession>
<organism evidence="1 2">
    <name type="scientific">miscellaneous Crenarchaeota group-15 archaeon DG-45</name>
    <dbReference type="NCBI Taxonomy" id="1685127"/>
    <lineage>
        <taxon>Archaea</taxon>
        <taxon>Candidatus Bathyarchaeota</taxon>
        <taxon>MCG-15</taxon>
    </lineage>
</organism>
<comment type="caution">
    <text evidence="1">The sequence shown here is derived from an EMBL/GenBank/DDBJ whole genome shotgun (WGS) entry which is preliminary data.</text>
</comment>
<sequence length="124" mass="14263">MGVKEAIVKIRHMPASELVILEMVEYNLRELAETCTLLMEAGRPVVLNWAEGVVFYHQPLPFNTKELMRERMKGRIYWASVIYSAMPEHQAILRVGAREIPVVATPNPVLKHVARWLGEQLKTR</sequence>
<evidence type="ECO:0000313" key="1">
    <source>
        <dbReference type="EMBL" id="KON30308.1"/>
    </source>
</evidence>
<dbReference type="Proteomes" id="UP000037210">
    <property type="component" value="Unassembled WGS sequence"/>
</dbReference>